<reference evidence="2" key="2">
    <citation type="submission" date="2019-10" db="EMBL/GenBank/DDBJ databases">
        <title>Malate fermentation in French cider.</title>
        <authorList>
            <person name="Cousin F.J."/>
            <person name="Medina Fernandez S."/>
            <person name="Misery B."/>
            <person name="Laplace J.-M."/>
            <person name="Cretenet M."/>
        </authorList>
    </citation>
    <scope>NUCLEOTIDE SEQUENCE</scope>
    <source>
        <strain evidence="2">UCMA15901</strain>
    </source>
</reference>
<dbReference type="RefSeq" id="WP_068805108.1">
    <property type="nucleotide sequence ID" value="NZ_CP158977.1"/>
</dbReference>
<accession>A0AAP5TBI7</accession>
<keyword evidence="1" id="KW-0472">Membrane</keyword>
<keyword evidence="4" id="KW-1185">Reference proteome</keyword>
<dbReference type="EMBL" id="LXND01000022">
    <property type="protein sequence ID" value="OAD64780.1"/>
    <property type="molecule type" value="Genomic_DNA"/>
</dbReference>
<evidence type="ECO:0000256" key="1">
    <source>
        <dbReference type="SAM" id="Phobius"/>
    </source>
</evidence>
<dbReference type="EMBL" id="WERX01000019">
    <property type="protein sequence ID" value="MDV7694570.1"/>
    <property type="molecule type" value="Genomic_DNA"/>
</dbReference>
<evidence type="ECO:0000313" key="3">
    <source>
        <dbReference type="EMBL" id="OAD64780.1"/>
    </source>
</evidence>
<dbReference type="Proteomes" id="UP000077280">
    <property type="component" value="Unassembled WGS sequence"/>
</dbReference>
<evidence type="ECO:0000313" key="5">
    <source>
        <dbReference type="Proteomes" id="UP001275867"/>
    </source>
</evidence>
<feature type="transmembrane region" description="Helical" evidence="1">
    <location>
        <begin position="144"/>
        <end position="162"/>
    </location>
</feature>
<protein>
    <submittedName>
        <fullName evidence="2">Uncharacterized protein</fullName>
    </submittedName>
</protein>
<feature type="transmembrane region" description="Helical" evidence="1">
    <location>
        <begin position="68"/>
        <end position="86"/>
    </location>
</feature>
<name>A0AAP5TBI7_9LACO</name>
<sequence>MTTARNGMVTRIGKRVIHFLNYNAKKALNVYMSMLGLLALANVAYISFLANATQVTLREFLDKNPINTVMLIVSTMDVIVAYILWMEKDKLLADQRKFQGIIVYLSVLQLLVGNLLCFVLGMITLVTSKDLPLKGTKYIRNKDVFPLIMGAVIYLFCLFLLLKLAF</sequence>
<feature type="transmembrane region" description="Helical" evidence="1">
    <location>
        <begin position="98"/>
        <end position="124"/>
    </location>
</feature>
<dbReference type="AlphaFoldDB" id="A0AAP5TBI7"/>
<proteinExistence type="predicted"/>
<organism evidence="2 5">
    <name type="scientific">Pediococcus parvulus</name>
    <dbReference type="NCBI Taxonomy" id="54062"/>
    <lineage>
        <taxon>Bacteria</taxon>
        <taxon>Bacillati</taxon>
        <taxon>Bacillota</taxon>
        <taxon>Bacilli</taxon>
        <taxon>Lactobacillales</taxon>
        <taxon>Lactobacillaceae</taxon>
        <taxon>Pediococcus</taxon>
    </lineage>
</organism>
<keyword evidence="1" id="KW-1133">Transmembrane helix</keyword>
<keyword evidence="1" id="KW-0812">Transmembrane</keyword>
<dbReference type="Proteomes" id="UP001275867">
    <property type="component" value="Unassembled WGS sequence"/>
</dbReference>
<reference evidence="3 4" key="1">
    <citation type="submission" date="2016-05" db="EMBL/GenBank/DDBJ databases">
        <title>Draft genome sequence of Pediococcus parvulus 2.6, a probiotic beta-glucan producer strain.</title>
        <authorList>
            <person name="Mohedano M.L."/>
            <person name="Perez-Ramos A."/>
            <person name="Duenas M.T."/>
            <person name="Lamontanara A."/>
            <person name="Orru L."/>
            <person name="Spano G."/>
            <person name="Capozzi V."/>
            <person name="Lopez P."/>
        </authorList>
    </citation>
    <scope>NUCLEOTIDE SEQUENCE [LARGE SCALE GENOMIC DNA]</scope>
    <source>
        <strain evidence="3 4">2.6</strain>
    </source>
</reference>
<gene>
    <name evidence="3" type="ORF">A7K95_03030</name>
    <name evidence="2" type="ORF">GA842_06710</name>
</gene>
<evidence type="ECO:0000313" key="2">
    <source>
        <dbReference type="EMBL" id="MDV7694570.1"/>
    </source>
</evidence>
<evidence type="ECO:0000313" key="4">
    <source>
        <dbReference type="Proteomes" id="UP000077280"/>
    </source>
</evidence>
<feature type="transmembrane region" description="Helical" evidence="1">
    <location>
        <begin position="28"/>
        <end position="48"/>
    </location>
</feature>
<comment type="caution">
    <text evidence="2">The sequence shown here is derived from an EMBL/GenBank/DDBJ whole genome shotgun (WGS) entry which is preliminary data.</text>
</comment>